<accession>A0A1M7AB46</accession>
<feature type="transmembrane region" description="Helical" evidence="2">
    <location>
        <begin position="56"/>
        <end position="74"/>
    </location>
</feature>
<feature type="region of interest" description="Disordered" evidence="1">
    <location>
        <begin position="1"/>
        <end position="22"/>
    </location>
</feature>
<feature type="transmembrane region" description="Helical" evidence="2">
    <location>
        <begin position="26"/>
        <end position="44"/>
    </location>
</feature>
<proteinExistence type="predicted"/>
<evidence type="ECO:0000256" key="1">
    <source>
        <dbReference type="SAM" id="MobiDB-lite"/>
    </source>
</evidence>
<dbReference type="AlphaFoldDB" id="A0A1M7AB46"/>
<feature type="compositionally biased region" description="Low complexity" evidence="1">
    <location>
        <begin position="1"/>
        <end position="15"/>
    </location>
</feature>
<evidence type="ECO:0000256" key="2">
    <source>
        <dbReference type="SAM" id="Phobius"/>
    </source>
</evidence>
<dbReference type="EMBL" id="FRAP01000027">
    <property type="protein sequence ID" value="SHL39957.1"/>
    <property type="molecule type" value="Genomic_DNA"/>
</dbReference>
<organism evidence="3 4">
    <name type="scientific">Pseudonocardia thermophila</name>
    <dbReference type="NCBI Taxonomy" id="1848"/>
    <lineage>
        <taxon>Bacteria</taxon>
        <taxon>Bacillati</taxon>
        <taxon>Actinomycetota</taxon>
        <taxon>Actinomycetes</taxon>
        <taxon>Pseudonocardiales</taxon>
        <taxon>Pseudonocardiaceae</taxon>
        <taxon>Pseudonocardia</taxon>
    </lineage>
</organism>
<reference evidence="3 4" key="1">
    <citation type="submission" date="2016-11" db="EMBL/GenBank/DDBJ databases">
        <authorList>
            <person name="Jaros S."/>
            <person name="Januszkiewicz K."/>
            <person name="Wedrychowicz H."/>
        </authorList>
    </citation>
    <scope>NUCLEOTIDE SEQUENCE [LARGE SCALE GENOMIC DNA]</scope>
    <source>
        <strain evidence="3 4">DSM 43832</strain>
    </source>
</reference>
<dbReference type="Proteomes" id="UP000184363">
    <property type="component" value="Unassembled WGS sequence"/>
</dbReference>
<name>A0A1M7AB46_PSETH</name>
<protein>
    <submittedName>
        <fullName evidence="3">Uncharacterized protein</fullName>
    </submittedName>
</protein>
<evidence type="ECO:0000313" key="3">
    <source>
        <dbReference type="EMBL" id="SHL39957.1"/>
    </source>
</evidence>
<keyword evidence="2" id="KW-0472">Membrane</keyword>
<sequence>MTEPDMTPDTTTTTEPTRRWRGPDPVSLLVGLLTLGMAVAALIGELPDLSGFDPRWLLAGGAAVIGLMLLIGSLRGRRRSS</sequence>
<dbReference type="OrthoDB" id="3579703at2"/>
<evidence type="ECO:0000313" key="4">
    <source>
        <dbReference type="Proteomes" id="UP000184363"/>
    </source>
</evidence>
<dbReference type="RefSeq" id="WP_143172386.1">
    <property type="nucleotide sequence ID" value="NZ_CALGVN010000010.1"/>
</dbReference>
<dbReference type="STRING" id="1848.SAMN05443637_1277"/>
<keyword evidence="2" id="KW-1133">Transmembrane helix</keyword>
<gene>
    <name evidence="3" type="ORF">SAMN05443637_1277</name>
</gene>
<keyword evidence="2" id="KW-0812">Transmembrane</keyword>
<keyword evidence="4" id="KW-1185">Reference proteome</keyword>